<proteinExistence type="predicted"/>
<sequence length="447" mass="44095">MSSTDPKLSRATLRRMAAVPIGSLFIGSTLVALAPSVAASPPAVVLSPAISSVAAGETATMTARVSGLPDTTCLYGISASGGFSAQPFDSATAPASTVVTGTPQEDATVTATVTYAPDVPEGTACSDVSDADREQVTSYPATVAVPAGSGEDGSGEETEAPDDNGSEEDDSDSDGSEDSDDGSGDGSNEDSDEGSGDGSEDSEDSGEGSDGGSDDSGDDSDGSGGDSGEDTGNPDDNGSEEDGSDSGEDTDSSDEESGDGSEGSEDSGDPGQGTETGATDETGGTGDEDGDAGDSGETDGQGSGSGGDHTPDSSEEGDESPDGQRPSGPSPERGTTPDFSLPDQPFSDDGPSLPTGDADLPSLDSAPPEDLAELPTVDPGENGDGGAETDEGNTTVAAENDSLATSAATPAVLLLFMLLLVLLSAPMAPARRVRTGIASYQGRRRRN</sequence>
<dbReference type="EMBL" id="VFQC01000003">
    <property type="protein sequence ID" value="TQN27545.1"/>
    <property type="molecule type" value="Genomic_DNA"/>
</dbReference>
<evidence type="ECO:0000313" key="3">
    <source>
        <dbReference type="EMBL" id="TQN27545.1"/>
    </source>
</evidence>
<dbReference type="RefSeq" id="WP_141925984.1">
    <property type="nucleotide sequence ID" value="NZ_VFQC01000003.1"/>
</dbReference>
<evidence type="ECO:0000313" key="4">
    <source>
        <dbReference type="Proteomes" id="UP000317422"/>
    </source>
</evidence>
<gene>
    <name evidence="3" type="ORF">FHX37_4266</name>
</gene>
<feature type="compositionally biased region" description="Low complexity" evidence="1">
    <location>
        <begin position="273"/>
        <end position="282"/>
    </location>
</feature>
<feature type="region of interest" description="Disordered" evidence="1">
    <location>
        <begin position="118"/>
        <end position="395"/>
    </location>
</feature>
<name>A0A543N6T1_9ACTN</name>
<feature type="transmembrane region" description="Helical" evidence="2">
    <location>
        <begin position="403"/>
        <end position="425"/>
    </location>
</feature>
<keyword evidence="2" id="KW-0812">Transmembrane</keyword>
<feature type="compositionally biased region" description="Acidic residues" evidence="1">
    <location>
        <begin position="286"/>
        <end position="297"/>
    </location>
</feature>
<dbReference type="Proteomes" id="UP000317422">
    <property type="component" value="Unassembled WGS sequence"/>
</dbReference>
<reference evidence="3 4" key="1">
    <citation type="submission" date="2019-06" db="EMBL/GenBank/DDBJ databases">
        <title>Sequencing the genomes of 1000 actinobacteria strains.</title>
        <authorList>
            <person name="Klenk H.-P."/>
        </authorList>
    </citation>
    <scope>NUCLEOTIDE SEQUENCE [LARGE SCALE GENOMIC DNA]</scope>
    <source>
        <strain evidence="3 4">DSM 45015</strain>
    </source>
</reference>
<accession>A0A543N6T1</accession>
<dbReference type="AlphaFoldDB" id="A0A543N6T1"/>
<organism evidence="3 4">
    <name type="scientific">Haloactinospora alba</name>
    <dbReference type="NCBI Taxonomy" id="405555"/>
    <lineage>
        <taxon>Bacteria</taxon>
        <taxon>Bacillati</taxon>
        <taxon>Actinomycetota</taxon>
        <taxon>Actinomycetes</taxon>
        <taxon>Streptosporangiales</taxon>
        <taxon>Nocardiopsidaceae</taxon>
        <taxon>Haloactinospora</taxon>
    </lineage>
</organism>
<keyword evidence="2" id="KW-0472">Membrane</keyword>
<protein>
    <submittedName>
        <fullName evidence="3">Uncharacterized protein</fullName>
    </submittedName>
</protein>
<evidence type="ECO:0000256" key="2">
    <source>
        <dbReference type="SAM" id="Phobius"/>
    </source>
</evidence>
<evidence type="ECO:0000256" key="1">
    <source>
        <dbReference type="SAM" id="MobiDB-lite"/>
    </source>
</evidence>
<keyword evidence="4" id="KW-1185">Reference proteome</keyword>
<feature type="compositionally biased region" description="Acidic residues" evidence="1">
    <location>
        <begin position="153"/>
        <end position="268"/>
    </location>
</feature>
<keyword evidence="2" id="KW-1133">Transmembrane helix</keyword>
<comment type="caution">
    <text evidence="3">The sequence shown here is derived from an EMBL/GenBank/DDBJ whole genome shotgun (WGS) entry which is preliminary data.</text>
</comment>